<keyword evidence="1" id="KW-0472">Membrane</keyword>
<sequence length="79" mass="9277">MYAYATGNMERKFKHWRDLFDACEGSLEIINNGKITQFIEFILSSSSLLFFLLFEVFLKSDGITNNNTMKTKQKQKKKQ</sequence>
<keyword evidence="1" id="KW-1133">Transmembrane helix</keyword>
<evidence type="ECO:0000256" key="1">
    <source>
        <dbReference type="SAM" id="Phobius"/>
    </source>
</evidence>
<feature type="transmembrane region" description="Helical" evidence="1">
    <location>
        <begin position="38"/>
        <end position="58"/>
    </location>
</feature>
<dbReference type="EMBL" id="ASPP01050494">
    <property type="protein sequence ID" value="ETN97208.1"/>
    <property type="molecule type" value="Genomic_DNA"/>
</dbReference>
<name>X6L7D8_RETFI</name>
<reference evidence="2 3" key="1">
    <citation type="journal article" date="2013" name="Curr. Biol.">
        <title>The Genome of the Foraminiferan Reticulomyxa filosa.</title>
        <authorList>
            <person name="Glockner G."/>
            <person name="Hulsmann N."/>
            <person name="Schleicher M."/>
            <person name="Noegel A.A."/>
            <person name="Eichinger L."/>
            <person name="Gallinger C."/>
            <person name="Pawlowski J."/>
            <person name="Sierra R."/>
            <person name="Euteneuer U."/>
            <person name="Pillet L."/>
            <person name="Moustafa A."/>
            <person name="Platzer M."/>
            <person name="Groth M."/>
            <person name="Szafranski K."/>
            <person name="Schliwa M."/>
        </authorList>
    </citation>
    <scope>NUCLEOTIDE SEQUENCE [LARGE SCALE GENOMIC DNA]</scope>
</reference>
<keyword evidence="1" id="KW-0812">Transmembrane</keyword>
<dbReference type="AlphaFoldDB" id="X6L7D8"/>
<evidence type="ECO:0000313" key="2">
    <source>
        <dbReference type="EMBL" id="ETN97208.1"/>
    </source>
</evidence>
<organism evidence="2 3">
    <name type="scientific">Reticulomyxa filosa</name>
    <dbReference type="NCBI Taxonomy" id="46433"/>
    <lineage>
        <taxon>Eukaryota</taxon>
        <taxon>Sar</taxon>
        <taxon>Rhizaria</taxon>
        <taxon>Retaria</taxon>
        <taxon>Foraminifera</taxon>
        <taxon>Monothalamids</taxon>
        <taxon>Reticulomyxidae</taxon>
        <taxon>Reticulomyxa</taxon>
    </lineage>
</organism>
<proteinExistence type="predicted"/>
<dbReference type="Proteomes" id="UP000023152">
    <property type="component" value="Unassembled WGS sequence"/>
</dbReference>
<comment type="caution">
    <text evidence="2">The sequence shown here is derived from an EMBL/GenBank/DDBJ whole genome shotgun (WGS) entry which is preliminary data.</text>
</comment>
<protein>
    <submittedName>
        <fullName evidence="2">Uncharacterized protein</fullName>
    </submittedName>
</protein>
<accession>X6L7D8</accession>
<keyword evidence="3" id="KW-1185">Reference proteome</keyword>
<gene>
    <name evidence="2" type="ORF">RFI_40323</name>
</gene>
<evidence type="ECO:0000313" key="3">
    <source>
        <dbReference type="Proteomes" id="UP000023152"/>
    </source>
</evidence>